<dbReference type="InterPro" id="IPR035979">
    <property type="entry name" value="RBD_domain_sf"/>
</dbReference>
<dbReference type="InterPro" id="IPR012677">
    <property type="entry name" value="Nucleotide-bd_a/b_plait_sf"/>
</dbReference>
<dbReference type="Pfam" id="PF00076">
    <property type="entry name" value="RRM_1"/>
    <property type="match status" value="2"/>
</dbReference>
<dbReference type="Gene3D" id="3.30.70.330">
    <property type="match status" value="2"/>
</dbReference>
<evidence type="ECO:0000259" key="2">
    <source>
        <dbReference type="PROSITE" id="PS50102"/>
    </source>
</evidence>
<organism evidence="3 4">
    <name type="scientific">Wallemia hederae</name>
    <dbReference type="NCBI Taxonomy" id="1540922"/>
    <lineage>
        <taxon>Eukaryota</taxon>
        <taxon>Fungi</taxon>
        <taxon>Dikarya</taxon>
        <taxon>Basidiomycota</taxon>
        <taxon>Wallemiomycotina</taxon>
        <taxon>Wallemiomycetes</taxon>
        <taxon>Wallemiales</taxon>
        <taxon>Wallemiaceae</taxon>
        <taxon>Wallemia</taxon>
    </lineage>
</organism>
<dbReference type="EMBL" id="SPNW01000014">
    <property type="protein sequence ID" value="TIA91105.1"/>
    <property type="molecule type" value="Genomic_DNA"/>
</dbReference>
<protein>
    <recommendedName>
        <fullName evidence="2">RRM domain-containing protein</fullName>
    </recommendedName>
</protein>
<dbReference type="PANTHER" id="PTHR15241">
    <property type="entry name" value="TRANSFORMER-2-RELATED"/>
    <property type="match status" value="1"/>
</dbReference>
<keyword evidence="4" id="KW-1185">Reference proteome</keyword>
<dbReference type="SMART" id="SM00360">
    <property type="entry name" value="RRM"/>
    <property type="match status" value="2"/>
</dbReference>
<dbReference type="InterPro" id="IPR000504">
    <property type="entry name" value="RRM_dom"/>
</dbReference>
<dbReference type="Proteomes" id="UP000310189">
    <property type="component" value="Unassembled WGS sequence"/>
</dbReference>
<evidence type="ECO:0000313" key="4">
    <source>
        <dbReference type="Proteomes" id="UP000310189"/>
    </source>
</evidence>
<dbReference type="OrthoDB" id="5970at2759"/>
<proteinExistence type="predicted"/>
<dbReference type="AlphaFoldDB" id="A0A4T0FST4"/>
<sequence length="208" mass="24441">MHRHLGLLVKNLPPHLPESSIKNYLENHARVKDIYTFRASPFGGSSGQTLVHFKNAFELSKALKLNGQLLNNYKLKIEPTARTPHQLRFPVQRPVRYKFRSKLLYVTGQPLDATQEELEVAFRRFGRLRWVQNFHRDRKKFSHAYAFVLYDTPEFATKAYENGVYLRGDNKLKLSFFKRPIKYPQQSPIKLGFKGNRRIFKKFDTSGQ</sequence>
<evidence type="ECO:0000313" key="3">
    <source>
        <dbReference type="EMBL" id="TIA91105.1"/>
    </source>
</evidence>
<accession>A0A4T0FST4</accession>
<gene>
    <name evidence="3" type="ORF">E3P99_01252</name>
</gene>
<reference evidence="3 4" key="1">
    <citation type="submission" date="2019-03" db="EMBL/GenBank/DDBJ databases">
        <title>Sequencing 23 genomes of Wallemia ichthyophaga.</title>
        <authorList>
            <person name="Gostincar C."/>
        </authorList>
    </citation>
    <scope>NUCLEOTIDE SEQUENCE [LARGE SCALE GENOMIC DNA]</scope>
    <source>
        <strain evidence="3 4">EXF-5753</strain>
    </source>
</reference>
<dbReference type="PANTHER" id="PTHR15241:SF304">
    <property type="entry name" value="RRM DOMAIN-CONTAINING PROTEIN"/>
    <property type="match status" value="1"/>
</dbReference>
<feature type="domain" description="RRM" evidence="2">
    <location>
        <begin position="5"/>
        <end position="82"/>
    </location>
</feature>
<comment type="caution">
    <text evidence="3">The sequence shown here is derived from an EMBL/GenBank/DDBJ whole genome shotgun (WGS) entry which is preliminary data.</text>
</comment>
<keyword evidence="1" id="KW-0694">RNA-binding</keyword>
<dbReference type="PROSITE" id="PS50102">
    <property type="entry name" value="RRM"/>
    <property type="match status" value="2"/>
</dbReference>
<feature type="domain" description="RRM" evidence="2">
    <location>
        <begin position="102"/>
        <end position="179"/>
    </location>
</feature>
<name>A0A4T0FST4_9BASI</name>
<evidence type="ECO:0000256" key="1">
    <source>
        <dbReference type="PROSITE-ProRule" id="PRU00176"/>
    </source>
</evidence>
<dbReference type="GO" id="GO:0003723">
    <property type="term" value="F:RNA binding"/>
    <property type="evidence" value="ECO:0007669"/>
    <property type="project" value="UniProtKB-UniRule"/>
</dbReference>
<dbReference type="CDD" id="cd00590">
    <property type="entry name" value="RRM_SF"/>
    <property type="match status" value="2"/>
</dbReference>
<dbReference type="SUPFAM" id="SSF54928">
    <property type="entry name" value="RNA-binding domain, RBD"/>
    <property type="match status" value="1"/>
</dbReference>